<dbReference type="OMA" id="LFNYPIV"/>
<evidence type="ECO:0000313" key="2">
    <source>
        <dbReference type="Proteomes" id="UP000076882"/>
    </source>
</evidence>
<protein>
    <submittedName>
        <fullName evidence="1">Uncharacterized protein</fullName>
    </submittedName>
</protein>
<dbReference type="Proteomes" id="UP000076882">
    <property type="component" value="Unassembled WGS sequence"/>
</dbReference>
<dbReference type="SUPFAM" id="SSF55781">
    <property type="entry name" value="GAF domain-like"/>
    <property type="match status" value="1"/>
</dbReference>
<dbReference type="SMR" id="A0A165F6J8"/>
<dbReference type="GeneID" id="77217919"/>
<accession>A0A165F6J8</accession>
<dbReference type="Pfam" id="PF13185">
    <property type="entry name" value="GAF_2"/>
    <property type="match status" value="1"/>
</dbReference>
<evidence type="ECO:0000313" key="1">
    <source>
        <dbReference type="EMBL" id="KZU91628.1"/>
    </source>
</evidence>
<dbReference type="PATRIC" id="fig|1590.144.peg.1272"/>
<comment type="caution">
    <text evidence="1">The sequence shown here is derived from an EMBL/GenBank/DDBJ whole genome shotgun (WGS) entry which is preliminary data.</text>
</comment>
<sequence>MTLAENANQRNYQHLVDQLYQTSDFDFVGVALQANQAPHQITWQYVAGNRGEQFRKIILRSGIGIAGLVVRTGKPFWNNALQNATYTDVLYTPIAQAECLTSAAAIPIVTTEFRLVTGVLLAGYRSTQTVSDQTISRLSHYLATF</sequence>
<dbReference type="InterPro" id="IPR029016">
    <property type="entry name" value="GAF-like_dom_sf"/>
</dbReference>
<reference evidence="1 2" key="1">
    <citation type="submission" date="2016-03" db="EMBL/GenBank/DDBJ databases">
        <title>Comparative genomics of 54 Lactobacillus plantarum strains reveals genomic uncoupling from niche constraints.</title>
        <authorList>
            <person name="Martino M.E."/>
        </authorList>
    </citation>
    <scope>NUCLEOTIDE SEQUENCE [LARGE SCALE GENOMIC DNA]</scope>
    <source>
        <strain evidence="1 2">19.1</strain>
    </source>
</reference>
<dbReference type="EMBL" id="LUXM01000040">
    <property type="protein sequence ID" value="KZU91628.1"/>
    <property type="molecule type" value="Genomic_DNA"/>
</dbReference>
<dbReference type="KEGG" id="lpb:SH83_06165"/>
<dbReference type="RefSeq" id="WP_011101435.1">
    <property type="nucleotide sequence ID" value="NZ_BAAFRT010000002.1"/>
</dbReference>
<name>A0A165F6J8_LACPN</name>
<dbReference type="AlphaFoldDB" id="A0A165F6J8"/>
<dbReference type="InterPro" id="IPR003018">
    <property type="entry name" value="GAF"/>
</dbReference>
<proteinExistence type="predicted"/>
<organism evidence="1 2">
    <name type="scientific">Lactiplantibacillus plantarum</name>
    <name type="common">Lactobacillus plantarum</name>
    <dbReference type="NCBI Taxonomy" id="1590"/>
    <lineage>
        <taxon>Bacteria</taxon>
        <taxon>Bacillati</taxon>
        <taxon>Bacillota</taxon>
        <taxon>Bacilli</taxon>
        <taxon>Lactobacillales</taxon>
        <taxon>Lactobacillaceae</taxon>
        <taxon>Lactiplantibacillus</taxon>
    </lineage>
</organism>
<dbReference type="Gene3D" id="3.30.450.40">
    <property type="match status" value="1"/>
</dbReference>
<gene>
    <name evidence="1" type="ORF">Lp19_2914</name>
</gene>